<dbReference type="Pfam" id="PF01510">
    <property type="entry name" value="Amidase_2"/>
    <property type="match status" value="1"/>
</dbReference>
<dbReference type="Gene3D" id="3.40.80.10">
    <property type="entry name" value="Peptidoglycan recognition protein-like"/>
    <property type="match status" value="1"/>
</dbReference>
<gene>
    <name evidence="2" type="ORF">DV520_06925</name>
</gene>
<dbReference type="GeneID" id="97995464"/>
<comment type="caution">
    <text evidence="2">The sequence shown here is derived from an EMBL/GenBank/DDBJ whole genome shotgun (WGS) entry which is preliminary data.</text>
</comment>
<dbReference type="InterPro" id="IPR002502">
    <property type="entry name" value="Amidase_domain"/>
</dbReference>
<sequence>MALTVHQTYLTQNDCYRSGGALTPQGLMLHSVGCAQPDAMAFVQSWNQPGVKACVHGFIDANTGAVYQTLPWTCRGWHGGGSSNNTHIGVEMCEPASIRYTSGANFLDQDPAATEAAVLRTYGTAVDLFAQLCRTFSLDPLGDGVILSHREGHQRGIATNHGDPEHLWSPFGLTMDIFRQAVSAALTGQAAAPASPAVPFLGRVTADALHIRSGPGTNCPIVGTIRDQGVYTIVETADGQGDSQWGKLKSGAGWIALDYVTPQ</sequence>
<organism evidence="2 3">
    <name type="scientific">Evtepia gabavorous</name>
    <dbReference type="NCBI Taxonomy" id="2211183"/>
    <lineage>
        <taxon>Bacteria</taxon>
        <taxon>Bacillati</taxon>
        <taxon>Bacillota</taxon>
        <taxon>Clostridia</taxon>
        <taxon>Eubacteriales</taxon>
        <taxon>Evtepia</taxon>
    </lineage>
</organism>
<name>A0A3E2B3A1_9FIRM</name>
<proteinExistence type="predicted"/>
<reference evidence="2 3" key="1">
    <citation type="submission" date="2018-07" db="EMBL/GenBank/DDBJ databases">
        <title>GABA Modulating Bacteria of the Human Gut Microbiota.</title>
        <authorList>
            <person name="Strandwitz P."/>
            <person name="Kim K.H."/>
            <person name="Terekhova D."/>
            <person name="Liu J.K."/>
            <person name="Sharma A."/>
            <person name="Levering J."/>
            <person name="Mcdonald D."/>
            <person name="Dietrich D."/>
            <person name="Ramadhar T.R."/>
            <person name="Lekbua A."/>
            <person name="Mroue N."/>
            <person name="Liston C."/>
            <person name="Stewart E.J."/>
            <person name="Dubin M.J."/>
            <person name="Zengler K."/>
            <person name="Knight R."/>
            <person name="Gilbert J.A."/>
            <person name="Clardy J."/>
            <person name="Lewis K."/>
        </authorList>
    </citation>
    <scope>NUCLEOTIDE SEQUENCE [LARGE SCALE GENOMIC DNA]</scope>
    <source>
        <strain evidence="2 3">KLE1738</strain>
    </source>
</reference>
<dbReference type="OrthoDB" id="9794294at2"/>
<keyword evidence="3" id="KW-1185">Reference proteome</keyword>
<evidence type="ECO:0000313" key="3">
    <source>
        <dbReference type="Proteomes" id="UP000260649"/>
    </source>
</evidence>
<dbReference type="RefSeq" id="WP_117142257.1">
    <property type="nucleotide sequence ID" value="NZ_CAKXKJ010000025.1"/>
</dbReference>
<dbReference type="SUPFAM" id="SSF55846">
    <property type="entry name" value="N-acetylmuramoyl-L-alanine amidase-like"/>
    <property type="match status" value="1"/>
</dbReference>
<evidence type="ECO:0000313" key="2">
    <source>
        <dbReference type="EMBL" id="RFT06523.1"/>
    </source>
</evidence>
<dbReference type="Proteomes" id="UP000260649">
    <property type="component" value="Unassembled WGS sequence"/>
</dbReference>
<dbReference type="SMART" id="SM00644">
    <property type="entry name" value="Ami_2"/>
    <property type="match status" value="1"/>
</dbReference>
<dbReference type="AlphaFoldDB" id="A0A3E2B3A1"/>
<dbReference type="GO" id="GO:0008745">
    <property type="term" value="F:N-acetylmuramoyl-L-alanine amidase activity"/>
    <property type="evidence" value="ECO:0007669"/>
    <property type="project" value="InterPro"/>
</dbReference>
<dbReference type="EMBL" id="QQRQ01000009">
    <property type="protein sequence ID" value="RFT06523.1"/>
    <property type="molecule type" value="Genomic_DNA"/>
</dbReference>
<protein>
    <submittedName>
        <fullName evidence="2">N-acetylmuramoyl-L-alanine amidase</fullName>
    </submittedName>
</protein>
<feature type="domain" description="N-acetylmuramoyl-L-alanine amidase" evidence="1">
    <location>
        <begin position="13"/>
        <end position="165"/>
    </location>
</feature>
<dbReference type="Gene3D" id="2.30.30.40">
    <property type="entry name" value="SH3 Domains"/>
    <property type="match status" value="1"/>
</dbReference>
<evidence type="ECO:0000259" key="1">
    <source>
        <dbReference type="SMART" id="SM00644"/>
    </source>
</evidence>
<dbReference type="CDD" id="cd06583">
    <property type="entry name" value="PGRP"/>
    <property type="match status" value="1"/>
</dbReference>
<dbReference type="GO" id="GO:0009253">
    <property type="term" value="P:peptidoglycan catabolic process"/>
    <property type="evidence" value="ECO:0007669"/>
    <property type="project" value="InterPro"/>
</dbReference>
<dbReference type="InterPro" id="IPR036505">
    <property type="entry name" value="Amidase/PGRP_sf"/>
</dbReference>
<accession>A0A3E2B3A1</accession>